<dbReference type="Pfam" id="PF13356">
    <property type="entry name" value="Arm-DNA-bind_3"/>
    <property type="match status" value="1"/>
</dbReference>
<dbReference type="GO" id="GO:0003677">
    <property type="term" value="F:DNA binding"/>
    <property type="evidence" value="ECO:0007669"/>
    <property type="project" value="UniProtKB-KW"/>
</dbReference>
<dbReference type="CDD" id="cd00801">
    <property type="entry name" value="INT_P4_C"/>
    <property type="match status" value="1"/>
</dbReference>
<evidence type="ECO:0000259" key="5">
    <source>
        <dbReference type="PROSITE" id="PS51898"/>
    </source>
</evidence>
<feature type="domain" description="Tyr recombinase" evidence="5">
    <location>
        <begin position="236"/>
        <end position="414"/>
    </location>
</feature>
<dbReference type="PANTHER" id="PTHR30629:SF2">
    <property type="entry name" value="PROPHAGE INTEGRASE INTS-RELATED"/>
    <property type="match status" value="1"/>
</dbReference>
<keyword evidence="7" id="KW-1185">Reference proteome</keyword>
<dbReference type="SUPFAM" id="SSF56349">
    <property type="entry name" value="DNA breaking-rejoining enzymes"/>
    <property type="match status" value="1"/>
</dbReference>
<dbReference type="InterPro" id="IPR050808">
    <property type="entry name" value="Phage_Integrase"/>
</dbReference>
<dbReference type="HOGENOM" id="CLU_027562_0_4_6"/>
<dbReference type="AlphaFoldDB" id="A0A0C5WK64"/>
<evidence type="ECO:0000256" key="3">
    <source>
        <dbReference type="ARBA" id="ARBA00023125"/>
    </source>
</evidence>
<dbReference type="EMBL" id="CP005974">
    <property type="protein sequence ID" value="AJR07558.1"/>
    <property type="molecule type" value="Genomic_DNA"/>
</dbReference>
<dbReference type="Pfam" id="PF00589">
    <property type="entry name" value="Phage_integrase"/>
    <property type="match status" value="1"/>
</dbReference>
<keyword evidence="3" id="KW-0238">DNA-binding</keyword>
<dbReference type="Proteomes" id="UP000032303">
    <property type="component" value="Chromosome 2"/>
</dbReference>
<dbReference type="PANTHER" id="PTHR30629">
    <property type="entry name" value="PROPHAGE INTEGRASE"/>
    <property type="match status" value="1"/>
</dbReference>
<dbReference type="Gene3D" id="1.10.150.130">
    <property type="match status" value="1"/>
</dbReference>
<evidence type="ECO:0000313" key="6">
    <source>
        <dbReference type="EMBL" id="AJR07558.1"/>
    </source>
</evidence>
<reference evidence="6 7" key="1">
    <citation type="submission" date="2013-05" db="EMBL/GenBank/DDBJ databases">
        <title>Complete genome sequence of the lipase-producing bacterium Photobacterium gaetbulicola Gung47.</title>
        <authorList>
            <person name="Kim Y.-O."/>
        </authorList>
    </citation>
    <scope>NUCLEOTIDE SEQUENCE [LARGE SCALE GENOMIC DNA]</scope>
    <source>
        <strain evidence="6 7">Gung47</strain>
    </source>
</reference>
<dbReference type="PROSITE" id="PS51898">
    <property type="entry name" value="TYR_RECOMBINASE"/>
    <property type="match status" value="1"/>
</dbReference>
<proteinExistence type="inferred from homology"/>
<dbReference type="KEGG" id="pgb:H744_2c0836"/>
<dbReference type="InterPro" id="IPR011010">
    <property type="entry name" value="DNA_brk_join_enz"/>
</dbReference>
<dbReference type="InterPro" id="IPR010998">
    <property type="entry name" value="Integrase_recombinase_N"/>
</dbReference>
<name>A0A0C5WK64_9GAMM</name>
<dbReference type="OrthoDB" id="9795573at2"/>
<keyword evidence="4" id="KW-0233">DNA recombination</keyword>
<dbReference type="Gene3D" id="3.30.160.390">
    <property type="entry name" value="Integrase, DNA-binding domain"/>
    <property type="match status" value="1"/>
</dbReference>
<dbReference type="InterPro" id="IPR025166">
    <property type="entry name" value="Integrase_DNA_bind_dom"/>
</dbReference>
<comment type="similarity">
    <text evidence="1">Belongs to the 'phage' integrase family.</text>
</comment>
<dbReference type="GO" id="GO:0006310">
    <property type="term" value="P:DNA recombination"/>
    <property type="evidence" value="ECO:0007669"/>
    <property type="project" value="UniProtKB-KW"/>
</dbReference>
<accession>A0A0C5WK64</accession>
<evidence type="ECO:0000256" key="2">
    <source>
        <dbReference type="ARBA" id="ARBA00022908"/>
    </source>
</evidence>
<dbReference type="Gene3D" id="1.10.443.10">
    <property type="entry name" value="Intergrase catalytic core"/>
    <property type="match status" value="1"/>
</dbReference>
<gene>
    <name evidence="6" type="ORF">H744_2c0836</name>
</gene>
<evidence type="ECO:0000256" key="1">
    <source>
        <dbReference type="ARBA" id="ARBA00008857"/>
    </source>
</evidence>
<dbReference type="GO" id="GO:0015074">
    <property type="term" value="P:DNA integration"/>
    <property type="evidence" value="ECO:0007669"/>
    <property type="project" value="UniProtKB-KW"/>
</dbReference>
<dbReference type="InterPro" id="IPR038488">
    <property type="entry name" value="Integrase_DNA-bd_sf"/>
</dbReference>
<protein>
    <submittedName>
        <fullName evidence="6">Putative prophage integrase</fullName>
    </submittedName>
</protein>
<dbReference type="STRING" id="658445.H744_2c0836"/>
<sequence>MAKTKDIKSLTDREIRNLKAGERLTDHGDHIGLRIEKGSKGLTSFFYRYRHPKNGKIKQLKLGVYPEMSLSEARVELLLLKSKRASGIDPQSYLNEQKVLNESIDGQEKPIFTINQMVELYLQEKIEDRRDASGRIVSGSRIKKGQKETRRTLERDVIEKIGRLDAEKLGRAEITELVLGIVDRGAPVQAGNVLRELYLAYEYSIGRGRFDEDFTNPAFKAKNALKSSGIKLASQRGKRAFTDDELRKFLLWLPESSLSHTVKNIFLFTLWTGCRTGELCEAEWEHVDFDKGTLFLPSTKTGTSRYVQLPKQALAWLMSNKILGGKYLFPSQKTNQALNQDHLSSSTWHLRQRDEMLDIEHWTPHDLRRTVRTGLARLKVREEVAEAVIGHTKQGIAGTYNLHRYEDECREALQLWADHMDMIHQR</sequence>
<evidence type="ECO:0000256" key="4">
    <source>
        <dbReference type="ARBA" id="ARBA00023172"/>
    </source>
</evidence>
<dbReference type="InterPro" id="IPR013762">
    <property type="entry name" value="Integrase-like_cat_sf"/>
</dbReference>
<organism evidence="6 7">
    <name type="scientific">Photobacterium gaetbulicola Gung47</name>
    <dbReference type="NCBI Taxonomy" id="658445"/>
    <lineage>
        <taxon>Bacteria</taxon>
        <taxon>Pseudomonadati</taxon>
        <taxon>Pseudomonadota</taxon>
        <taxon>Gammaproteobacteria</taxon>
        <taxon>Vibrionales</taxon>
        <taxon>Vibrionaceae</taxon>
        <taxon>Photobacterium</taxon>
    </lineage>
</organism>
<dbReference type="PATRIC" id="fig|658445.3.peg.2744"/>
<keyword evidence="2" id="KW-0229">DNA integration</keyword>
<evidence type="ECO:0000313" key="7">
    <source>
        <dbReference type="Proteomes" id="UP000032303"/>
    </source>
</evidence>
<dbReference type="InterPro" id="IPR002104">
    <property type="entry name" value="Integrase_catalytic"/>
</dbReference>